<dbReference type="Pfam" id="PF18368">
    <property type="entry name" value="Ig_GlcNase"/>
    <property type="match status" value="1"/>
</dbReference>
<evidence type="ECO:0000256" key="2">
    <source>
        <dbReference type="ARBA" id="ARBA00022801"/>
    </source>
</evidence>
<evidence type="ECO:0000259" key="6">
    <source>
        <dbReference type="Pfam" id="PF22666"/>
    </source>
</evidence>
<sequence>MGPRGTVMAGMLESKAYGEKEIFFSNNLDKIDVSDFQVPWLYREEITLEKPAKGQHVFLVTHGITSKADIYLNGEQVVASKLHQGSYGGHRYDITGLIKSGPNAFLVQAYPTSYVRDFAQSFEDWNPYPPDNGTGVWRSMEVQHTGTISMSPVRVTTDFIKLGTEEVTVDVIADLTNHADTPTHGVMQGTIQSDDGSQIVPLSHDVELDSRGKTTIKITVPLNNPRVWWPATWGSQPLYTVHLNVSLADGEISDKAEPTNFGIRHVASNLNKHDDTSFTVNGYKFHVRGAGYTPDMFLRFDLERVRTIFQYMLDMGLNTVRLEGKQEHPELYDLADNMGLMVMAGWECCTKWEGWKHNDEGSGDLWIDKDYAIAQDAMEHEAQMMQAHASMLCFLVASDFWPDDRATAMFVDVLDGMNWPNPIIASASKRGFPKQLGPSGMKMEGPYDWVPPNYWYEDQLGAAFGFGSELGSGVGTPELGSLKEFLSEADLEDLWKEPHKDLYHMSKERSKFANRAIYNDALYARYGAPTSLEDYLLKAQIMDYEATRSQFEAYAARQGAKKPATGLIYWMLNGAWPSLHWQLFDYYLRPAGSYFGAKMGGRTEHVAYDYKERTVHIINHSVDKQGPRTVTIDLVNTKGKTIVSKNATADTAPLSSKQVTKIPEIEELKDVGFLRLVLKDTTTDTNLSRNVYWVTADNDVLDWDNSTYYVTPVTKYINMQALSKLPRAEVTAKAAPLPGEHRDKSTKVQVTLENKADTPAFFLRLTAVDPESHQEIAPVYWSDNYVTLLPRERYTVTVEFISDQWEVELSGGNMDKNVIGHS</sequence>
<dbReference type="PANTHER" id="PTHR43536:SF1">
    <property type="entry name" value="MANNOSYLGLYCOPROTEIN ENDO-BETA-MANNOSIDASE"/>
    <property type="match status" value="1"/>
</dbReference>
<keyword evidence="8" id="KW-1185">Reference proteome</keyword>
<dbReference type="InterPro" id="IPR041351">
    <property type="entry name" value="Ig_GlcNase"/>
</dbReference>
<keyword evidence="2 7" id="KW-0378">Hydrolase</keyword>
<dbReference type="Gene3D" id="3.20.20.80">
    <property type="entry name" value="Glycosidases"/>
    <property type="match status" value="1"/>
</dbReference>
<comment type="similarity">
    <text evidence="1">Belongs to the glycosyl hydrolase 2 family.</text>
</comment>
<dbReference type="InterPro" id="IPR036156">
    <property type="entry name" value="Beta-gal/glucu_dom_sf"/>
</dbReference>
<keyword evidence="3" id="KW-0326">Glycosidase</keyword>
<dbReference type="OrthoDB" id="408532at2759"/>
<dbReference type="InterPro" id="IPR043534">
    <property type="entry name" value="EBDG/EBM"/>
</dbReference>
<dbReference type="Proteomes" id="UP000234585">
    <property type="component" value="Unassembled WGS sequence"/>
</dbReference>
<dbReference type="SUPFAM" id="SSF49785">
    <property type="entry name" value="Galactose-binding domain-like"/>
    <property type="match status" value="1"/>
</dbReference>
<dbReference type="Pfam" id="PF22666">
    <property type="entry name" value="Glyco_hydro_2_N2"/>
    <property type="match status" value="1"/>
</dbReference>
<evidence type="ECO:0000256" key="3">
    <source>
        <dbReference type="ARBA" id="ARBA00023295"/>
    </source>
</evidence>
<dbReference type="Gene3D" id="2.60.120.260">
    <property type="entry name" value="Galactose-binding domain-like"/>
    <property type="match status" value="1"/>
</dbReference>
<evidence type="ECO:0000259" key="4">
    <source>
        <dbReference type="Pfam" id="PF00703"/>
    </source>
</evidence>
<dbReference type="GeneID" id="36525166"/>
<feature type="domain" description="Beta-mannosidase-like galactose-binding" evidence="6">
    <location>
        <begin position="4"/>
        <end position="112"/>
    </location>
</feature>
<organism evidence="7 8">
    <name type="scientific">Aspergillus candidus</name>
    <dbReference type="NCBI Taxonomy" id="41067"/>
    <lineage>
        <taxon>Eukaryota</taxon>
        <taxon>Fungi</taxon>
        <taxon>Dikarya</taxon>
        <taxon>Ascomycota</taxon>
        <taxon>Pezizomycotina</taxon>
        <taxon>Eurotiomycetes</taxon>
        <taxon>Eurotiomycetidae</taxon>
        <taxon>Eurotiales</taxon>
        <taxon>Aspergillaceae</taxon>
        <taxon>Aspergillus</taxon>
        <taxon>Aspergillus subgen. Circumdati</taxon>
    </lineage>
</organism>
<dbReference type="PANTHER" id="PTHR43536">
    <property type="entry name" value="MANNOSYLGLYCOPROTEIN ENDO-BETA-MANNOSIDASE"/>
    <property type="match status" value="1"/>
</dbReference>
<evidence type="ECO:0000259" key="5">
    <source>
        <dbReference type="Pfam" id="PF18368"/>
    </source>
</evidence>
<dbReference type="InterPro" id="IPR008979">
    <property type="entry name" value="Galactose-bd-like_sf"/>
</dbReference>
<feature type="domain" description="Glycoside hydrolase family 2 immunoglobulin-like beta-sandwich" evidence="4">
    <location>
        <begin position="153"/>
        <end position="264"/>
    </location>
</feature>
<dbReference type="Pfam" id="PF00703">
    <property type="entry name" value="Glyco_hydro_2"/>
    <property type="match status" value="1"/>
</dbReference>
<dbReference type="Gene3D" id="2.60.40.10">
    <property type="entry name" value="Immunoglobulins"/>
    <property type="match status" value="3"/>
</dbReference>
<dbReference type="InterPro" id="IPR013783">
    <property type="entry name" value="Ig-like_fold"/>
</dbReference>
<dbReference type="EMBL" id="KZ559173">
    <property type="protein sequence ID" value="PLB34759.1"/>
    <property type="molecule type" value="Genomic_DNA"/>
</dbReference>
<dbReference type="AlphaFoldDB" id="A0A2I2F2B5"/>
<evidence type="ECO:0000313" key="8">
    <source>
        <dbReference type="Proteomes" id="UP000234585"/>
    </source>
</evidence>
<dbReference type="SUPFAM" id="SSF51445">
    <property type="entry name" value="(Trans)glycosidases"/>
    <property type="match status" value="1"/>
</dbReference>
<dbReference type="UniPathway" id="UPA00280"/>
<name>A0A2I2F2B5_ASPCN</name>
<proteinExistence type="inferred from homology"/>
<reference evidence="7 8" key="1">
    <citation type="submission" date="2017-12" db="EMBL/GenBank/DDBJ databases">
        <authorList>
            <consortium name="DOE Joint Genome Institute"/>
            <person name="Haridas S."/>
            <person name="Kjaerbolling I."/>
            <person name="Vesth T.C."/>
            <person name="Frisvad J.C."/>
            <person name="Nybo J.L."/>
            <person name="Theobald S."/>
            <person name="Kuo A."/>
            <person name="Bowyer P."/>
            <person name="Matsuda Y."/>
            <person name="Mondo S."/>
            <person name="Lyhne E.K."/>
            <person name="Kogle M.E."/>
            <person name="Clum A."/>
            <person name="Lipzen A."/>
            <person name="Salamov A."/>
            <person name="Ngan C.Y."/>
            <person name="Daum C."/>
            <person name="Chiniquy J."/>
            <person name="Barry K."/>
            <person name="LaButti K."/>
            <person name="Simmons B.A."/>
            <person name="Magnuson J.K."/>
            <person name="Mortensen U.H."/>
            <person name="Larsen T.O."/>
            <person name="Grigoriev I.V."/>
            <person name="Baker S.E."/>
            <person name="Andersen M.R."/>
            <person name="Nordberg H.P."/>
            <person name="Cantor M.N."/>
            <person name="Hua S.X."/>
        </authorList>
    </citation>
    <scope>NUCLEOTIDE SEQUENCE [LARGE SCALE GENOMIC DNA]</scope>
    <source>
        <strain evidence="7 8">CBS 102.13</strain>
    </source>
</reference>
<dbReference type="GO" id="GO:0004553">
    <property type="term" value="F:hydrolase activity, hydrolyzing O-glycosyl compounds"/>
    <property type="evidence" value="ECO:0007669"/>
    <property type="project" value="InterPro"/>
</dbReference>
<dbReference type="GO" id="GO:0005975">
    <property type="term" value="P:carbohydrate metabolic process"/>
    <property type="evidence" value="ECO:0007669"/>
    <property type="project" value="InterPro"/>
</dbReference>
<dbReference type="RefSeq" id="XP_024668771.1">
    <property type="nucleotide sequence ID" value="XM_024818006.1"/>
</dbReference>
<evidence type="ECO:0000313" key="7">
    <source>
        <dbReference type="EMBL" id="PLB34759.1"/>
    </source>
</evidence>
<dbReference type="SUPFAM" id="SSF49303">
    <property type="entry name" value="beta-Galactosidase/glucuronidase domain"/>
    <property type="match status" value="3"/>
</dbReference>
<dbReference type="InterPro" id="IPR054593">
    <property type="entry name" value="Beta-mannosidase-like_N2"/>
</dbReference>
<feature type="domain" description="Exo-beta-D-glucosaminidase Ig-fold" evidence="5">
    <location>
        <begin position="708"/>
        <end position="814"/>
    </location>
</feature>
<dbReference type="InterPro" id="IPR017853">
    <property type="entry name" value="GH"/>
</dbReference>
<dbReference type="InterPro" id="IPR006102">
    <property type="entry name" value="Ig-like_GH2"/>
</dbReference>
<gene>
    <name evidence="7" type="ORF">BDW47DRAFT_134069</name>
</gene>
<evidence type="ECO:0000256" key="1">
    <source>
        <dbReference type="ARBA" id="ARBA00007401"/>
    </source>
</evidence>
<accession>A0A2I2F2B5</accession>
<dbReference type="STRING" id="41067.A0A2I2F2B5"/>
<protein>
    <submittedName>
        <fullName evidence="7">Putative glycosyl hydrolase</fullName>
    </submittedName>
</protein>